<reference evidence="3" key="1">
    <citation type="submission" date="2015-07" db="EMBL/GenBank/DDBJ databases">
        <title>Fjat-10036 dsm4.</title>
        <authorList>
            <person name="Liu B."/>
            <person name="Wang J."/>
            <person name="Zhu Y."/>
            <person name="Liu G."/>
            <person name="Chen Q."/>
            <person name="Chen Z."/>
            <person name="Lan J."/>
            <person name="Che J."/>
            <person name="Ge C."/>
            <person name="Shi H."/>
            <person name="Pan Z."/>
            <person name="Liu X."/>
        </authorList>
    </citation>
    <scope>NUCLEOTIDE SEQUENCE [LARGE SCALE GENOMIC DNA]</scope>
    <source>
        <strain evidence="3">DSM 4</strain>
    </source>
</reference>
<name>A0A0M0G931_SPOGL</name>
<proteinExistence type="predicted"/>
<evidence type="ECO:0000313" key="2">
    <source>
        <dbReference type="EMBL" id="KON86278.1"/>
    </source>
</evidence>
<keyword evidence="3" id="KW-1185">Reference proteome</keyword>
<dbReference type="PATRIC" id="fig|1459.3.peg.1089"/>
<keyword evidence="1" id="KW-0472">Membrane</keyword>
<accession>A0A0M0G931</accession>
<dbReference type="OrthoDB" id="2991543at2"/>
<dbReference type="AlphaFoldDB" id="A0A0M0G931"/>
<protein>
    <submittedName>
        <fullName evidence="2">Uncharacterized protein</fullName>
    </submittedName>
</protein>
<keyword evidence="1" id="KW-0812">Transmembrane</keyword>
<keyword evidence="1" id="KW-1133">Transmembrane helix</keyword>
<dbReference type="RefSeq" id="WP_053433638.1">
    <property type="nucleotide sequence ID" value="NZ_LGUF01000007.1"/>
</dbReference>
<organism evidence="2 3">
    <name type="scientific">Sporosarcina globispora</name>
    <name type="common">Bacillus globisporus</name>
    <dbReference type="NCBI Taxonomy" id="1459"/>
    <lineage>
        <taxon>Bacteria</taxon>
        <taxon>Bacillati</taxon>
        <taxon>Bacillota</taxon>
        <taxon>Bacilli</taxon>
        <taxon>Bacillales</taxon>
        <taxon>Caryophanaceae</taxon>
        <taxon>Sporosarcina</taxon>
    </lineage>
</organism>
<comment type="caution">
    <text evidence="2">The sequence shown here is derived from an EMBL/GenBank/DDBJ whole genome shotgun (WGS) entry which is preliminary data.</text>
</comment>
<sequence>MELVITIILSSLVILMLIEEIFHLAFKRYINGPFISEVNLKSLIRKVFNKEEKAPIKKDFFSQ</sequence>
<dbReference type="Proteomes" id="UP000037109">
    <property type="component" value="Unassembled WGS sequence"/>
</dbReference>
<dbReference type="EMBL" id="LGUF01000007">
    <property type="protein sequence ID" value="KON86278.1"/>
    <property type="molecule type" value="Genomic_DNA"/>
</dbReference>
<feature type="transmembrane region" description="Helical" evidence="1">
    <location>
        <begin position="6"/>
        <end position="26"/>
    </location>
</feature>
<evidence type="ECO:0000313" key="3">
    <source>
        <dbReference type="Proteomes" id="UP000037109"/>
    </source>
</evidence>
<evidence type="ECO:0000256" key="1">
    <source>
        <dbReference type="SAM" id="Phobius"/>
    </source>
</evidence>
<gene>
    <name evidence="2" type="ORF">AF332_05215</name>
</gene>